<dbReference type="OrthoDB" id="543542at2759"/>
<evidence type="ECO:0000313" key="2">
    <source>
        <dbReference type="EMBL" id="KXZ48968.1"/>
    </source>
</evidence>
<feature type="region of interest" description="Disordered" evidence="1">
    <location>
        <begin position="1"/>
        <end position="75"/>
    </location>
</feature>
<feature type="region of interest" description="Disordered" evidence="1">
    <location>
        <begin position="445"/>
        <end position="471"/>
    </location>
</feature>
<feature type="compositionally biased region" description="Acidic residues" evidence="1">
    <location>
        <begin position="461"/>
        <end position="471"/>
    </location>
</feature>
<dbReference type="Proteomes" id="UP000075714">
    <property type="component" value="Unassembled WGS sequence"/>
</dbReference>
<feature type="compositionally biased region" description="Low complexity" evidence="1">
    <location>
        <begin position="324"/>
        <end position="339"/>
    </location>
</feature>
<name>A0A150GGK8_GONPE</name>
<proteinExistence type="predicted"/>
<accession>A0A150GGK8</accession>
<gene>
    <name evidence="2" type="ORF">GPECTOR_24g258</name>
</gene>
<feature type="compositionally biased region" description="Pro residues" evidence="1">
    <location>
        <begin position="314"/>
        <end position="323"/>
    </location>
</feature>
<comment type="caution">
    <text evidence="2">The sequence shown here is derived from an EMBL/GenBank/DDBJ whole genome shotgun (WGS) entry which is preliminary data.</text>
</comment>
<evidence type="ECO:0000313" key="3">
    <source>
        <dbReference type="Proteomes" id="UP000075714"/>
    </source>
</evidence>
<evidence type="ECO:0000256" key="1">
    <source>
        <dbReference type="SAM" id="MobiDB-lite"/>
    </source>
</evidence>
<feature type="compositionally biased region" description="Basic residues" evidence="1">
    <location>
        <begin position="1"/>
        <end position="17"/>
    </location>
</feature>
<dbReference type="AlphaFoldDB" id="A0A150GGK8"/>
<reference evidence="3" key="1">
    <citation type="journal article" date="2016" name="Nat. Commun.">
        <title>The Gonium pectorale genome demonstrates co-option of cell cycle regulation during the evolution of multicellularity.</title>
        <authorList>
            <person name="Hanschen E.R."/>
            <person name="Marriage T.N."/>
            <person name="Ferris P.J."/>
            <person name="Hamaji T."/>
            <person name="Toyoda A."/>
            <person name="Fujiyama A."/>
            <person name="Neme R."/>
            <person name="Noguchi H."/>
            <person name="Minakuchi Y."/>
            <person name="Suzuki M."/>
            <person name="Kawai-Toyooka H."/>
            <person name="Smith D.R."/>
            <person name="Sparks H."/>
            <person name="Anderson J."/>
            <person name="Bakaric R."/>
            <person name="Luria V."/>
            <person name="Karger A."/>
            <person name="Kirschner M.W."/>
            <person name="Durand P.M."/>
            <person name="Michod R.E."/>
            <person name="Nozaki H."/>
            <person name="Olson B.J."/>
        </authorList>
    </citation>
    <scope>NUCLEOTIDE SEQUENCE [LARGE SCALE GENOMIC DNA]</scope>
    <source>
        <strain evidence="3">NIES-2863</strain>
    </source>
</reference>
<organism evidence="2 3">
    <name type="scientific">Gonium pectorale</name>
    <name type="common">Green alga</name>
    <dbReference type="NCBI Taxonomy" id="33097"/>
    <lineage>
        <taxon>Eukaryota</taxon>
        <taxon>Viridiplantae</taxon>
        <taxon>Chlorophyta</taxon>
        <taxon>core chlorophytes</taxon>
        <taxon>Chlorophyceae</taxon>
        <taxon>CS clade</taxon>
        <taxon>Chlamydomonadales</taxon>
        <taxon>Volvocaceae</taxon>
        <taxon>Gonium</taxon>
    </lineage>
</organism>
<dbReference type="EMBL" id="LSYV01000025">
    <property type="protein sequence ID" value="KXZ48968.1"/>
    <property type="molecule type" value="Genomic_DNA"/>
</dbReference>
<sequence length="471" mass="49040">MVVKRRPLPRADRVKRRHTDDPSAIPSRPQLLRLYQRDQTDDREPEREGDPPTHIAGGAGRRPTSPYGGGGGGGATAAGLAGRLTSDISSVNGPLQLAKLVSEHGPYLSGAQLSQALAALAGLVTWQAGSGTWSAEQAAAASRTGRRLCLLLRPRAPDLDAPSAARAAYCLGRLGLYDAELYDGLLRGAAGRLHLMAPEGLAALAGGLAAAGHVPPPEWMDRFALEVYTRFGRFNATELAAVLYGVVRLGYEPSAAWRERCLEAFRAAASLPPAPPLGPAMAKFGFALACMGIFPIPAKFATALLPALKRRLPPTAPPPPPSSSPSAAKQQRSQAQRAAGLSPDLDLDRETLSESGSGSGSGERLGGAETVSVLLSLVALRIRPGPDWMEGCLAGLQPLLPSLPPPLLADLAWALARLSYQPPPPWVAAFCARLLEADAAKPAEARAKKAAEAAKGSEGAVGEEEAGLTAA</sequence>
<evidence type="ECO:0008006" key="4">
    <source>
        <dbReference type="Google" id="ProtNLM"/>
    </source>
</evidence>
<feature type="compositionally biased region" description="Basic and acidic residues" evidence="1">
    <location>
        <begin position="35"/>
        <end position="51"/>
    </location>
</feature>
<protein>
    <recommendedName>
        <fullName evidence="4">FAST kinase leucine-rich domain-containing protein</fullName>
    </recommendedName>
</protein>
<keyword evidence="3" id="KW-1185">Reference proteome</keyword>
<feature type="region of interest" description="Disordered" evidence="1">
    <location>
        <begin position="311"/>
        <end position="365"/>
    </location>
</feature>